<dbReference type="Proteomes" id="UP000749320">
    <property type="component" value="Unassembled WGS sequence"/>
</dbReference>
<comment type="caution">
    <text evidence="3">The sequence shown here is derived from an EMBL/GenBank/DDBJ whole genome shotgun (WGS) entry which is preliminary data.</text>
</comment>
<evidence type="ECO:0000256" key="1">
    <source>
        <dbReference type="SAM" id="Coils"/>
    </source>
</evidence>
<reference evidence="3" key="2">
    <citation type="journal article" date="2018" name="BMC Genomics">
        <title>Whole genome sequencing and function prediction of 133 gut anaerobes isolated from chicken caecum in pure cultures.</title>
        <authorList>
            <person name="Medvecky M."/>
            <person name="Cejkova D."/>
            <person name="Polansky O."/>
            <person name="Karasova D."/>
            <person name="Kubasova T."/>
            <person name="Cizek A."/>
            <person name="Rychlik I."/>
        </authorList>
    </citation>
    <scope>NUCLEOTIDE SEQUENCE</scope>
    <source>
        <strain evidence="3">An149</strain>
    </source>
</reference>
<dbReference type="EMBL" id="NFLB01000002">
    <property type="protein sequence ID" value="OUQ06226.1"/>
    <property type="molecule type" value="Genomic_DNA"/>
</dbReference>
<reference evidence="2" key="4">
    <citation type="submission" date="2021-09" db="EMBL/GenBank/DDBJ databases">
        <authorList>
            <person name="Gilroy R."/>
        </authorList>
    </citation>
    <scope>NUCLEOTIDE SEQUENCE</scope>
    <source>
        <strain evidence="2">CHK193-16274</strain>
    </source>
</reference>
<dbReference type="RefSeq" id="WP_087254835.1">
    <property type="nucleotide sequence ID" value="NZ_CAJFOD010000083.1"/>
</dbReference>
<accession>A0A1Y4QLP8</accession>
<dbReference type="Proteomes" id="UP000196258">
    <property type="component" value="Unassembled WGS sequence"/>
</dbReference>
<dbReference type="EMBL" id="DYWV01000280">
    <property type="protein sequence ID" value="HJF40916.1"/>
    <property type="molecule type" value="Genomic_DNA"/>
</dbReference>
<dbReference type="Gene3D" id="1.20.5.2950">
    <property type="match status" value="1"/>
</dbReference>
<evidence type="ECO:0000313" key="2">
    <source>
        <dbReference type="EMBL" id="HJF40916.1"/>
    </source>
</evidence>
<sequence length="102" mass="12276">MDDVIQRLVEIDRKCVERVEKAKAKKLDAQTNMNEKRKEIYDGFVLEQNQKIEDYKSELINKNQENAKQQDQEFKNVLNNLENLYNSNKDKWINEIVERCLK</sequence>
<feature type="coiled-coil region" evidence="1">
    <location>
        <begin position="19"/>
        <end position="87"/>
    </location>
</feature>
<reference evidence="2" key="3">
    <citation type="journal article" date="2021" name="PeerJ">
        <title>Extensive microbial diversity within the chicken gut microbiome revealed by metagenomics and culture.</title>
        <authorList>
            <person name="Gilroy R."/>
            <person name="Ravi A."/>
            <person name="Getino M."/>
            <person name="Pursley I."/>
            <person name="Horton D.L."/>
            <person name="Alikhan N.F."/>
            <person name="Baker D."/>
            <person name="Gharbi K."/>
            <person name="Hall N."/>
            <person name="Watson M."/>
            <person name="Adriaenssens E.M."/>
            <person name="Foster-Nyarko E."/>
            <person name="Jarju S."/>
            <person name="Secka A."/>
            <person name="Antonio M."/>
            <person name="Oren A."/>
            <person name="Chaudhuri R.R."/>
            <person name="La Ragione R."/>
            <person name="Hildebrand F."/>
            <person name="Pallen M.J."/>
        </authorList>
    </citation>
    <scope>NUCLEOTIDE SEQUENCE</scope>
    <source>
        <strain evidence="2">CHK193-16274</strain>
    </source>
</reference>
<gene>
    <name evidence="3" type="ORF">B5E91_02850</name>
    <name evidence="2" type="ORF">K8V91_08325</name>
</gene>
<evidence type="ECO:0000313" key="4">
    <source>
        <dbReference type="Proteomes" id="UP000196258"/>
    </source>
</evidence>
<proteinExistence type="predicted"/>
<protein>
    <recommendedName>
        <fullName evidence="5">Stress protein</fullName>
    </recommendedName>
</protein>
<dbReference type="AlphaFoldDB" id="A0A1Y4QLP8"/>
<evidence type="ECO:0008006" key="5">
    <source>
        <dbReference type="Google" id="ProtNLM"/>
    </source>
</evidence>
<evidence type="ECO:0000313" key="3">
    <source>
        <dbReference type="EMBL" id="OUQ06226.1"/>
    </source>
</evidence>
<organism evidence="3 4">
    <name type="scientific">Thomasclavelia spiroformis</name>
    <dbReference type="NCBI Taxonomy" id="29348"/>
    <lineage>
        <taxon>Bacteria</taxon>
        <taxon>Bacillati</taxon>
        <taxon>Bacillota</taxon>
        <taxon>Erysipelotrichia</taxon>
        <taxon>Erysipelotrichales</taxon>
        <taxon>Coprobacillaceae</taxon>
        <taxon>Thomasclavelia</taxon>
    </lineage>
</organism>
<reference evidence="4" key="1">
    <citation type="submission" date="2017-04" db="EMBL/GenBank/DDBJ databases">
        <title>Function of individual gut microbiota members based on whole genome sequencing of pure cultures obtained from chicken caecum.</title>
        <authorList>
            <person name="Medvecky M."/>
            <person name="Cejkova D."/>
            <person name="Polansky O."/>
            <person name="Karasova D."/>
            <person name="Kubasova T."/>
            <person name="Cizek A."/>
            <person name="Rychlik I."/>
        </authorList>
    </citation>
    <scope>NUCLEOTIDE SEQUENCE [LARGE SCALE GENOMIC DNA]</scope>
    <source>
        <strain evidence="4">An149</strain>
    </source>
</reference>
<name>A0A1Y4QLP8_9FIRM</name>
<keyword evidence="1" id="KW-0175">Coiled coil</keyword>